<dbReference type="Pfam" id="PF01565">
    <property type="entry name" value="FAD_binding_4"/>
    <property type="match status" value="1"/>
</dbReference>
<comment type="caution">
    <text evidence="5">The sequence shown here is derived from an EMBL/GenBank/DDBJ whole genome shotgun (WGS) entry which is preliminary data.</text>
</comment>
<dbReference type="VEuPathDB" id="FungiDB:EMCG_05546"/>
<evidence type="ECO:0000256" key="2">
    <source>
        <dbReference type="ARBA" id="ARBA00023002"/>
    </source>
</evidence>
<comment type="similarity">
    <text evidence="1">Belongs to the oxygen-dependent FAD-linked oxidoreductase family.</text>
</comment>
<evidence type="ECO:0000313" key="5">
    <source>
        <dbReference type="EMBL" id="PGH31532.1"/>
    </source>
</evidence>
<name>A0A2B7ZEV9_9EURO</name>
<dbReference type="SUPFAM" id="SSF56176">
    <property type="entry name" value="FAD-binding/transporter-associated domain-like"/>
    <property type="match status" value="1"/>
</dbReference>
<dbReference type="Proteomes" id="UP000226031">
    <property type="component" value="Unassembled WGS sequence"/>
</dbReference>
<feature type="chain" id="PRO_5013242374" description="FAD-binding PCMH-type domain-containing protein" evidence="3">
    <location>
        <begin position="25"/>
        <end position="623"/>
    </location>
</feature>
<dbReference type="STRING" id="73230.A0A2B7ZEV9"/>
<keyword evidence="3" id="KW-0732">Signal</keyword>
<feature type="signal peptide" evidence="3">
    <location>
        <begin position="1"/>
        <end position="24"/>
    </location>
</feature>
<evidence type="ECO:0000313" key="6">
    <source>
        <dbReference type="Proteomes" id="UP000226031"/>
    </source>
</evidence>
<dbReference type="GO" id="GO:0071949">
    <property type="term" value="F:FAD binding"/>
    <property type="evidence" value="ECO:0007669"/>
    <property type="project" value="InterPro"/>
</dbReference>
<dbReference type="AlphaFoldDB" id="A0A2B7ZEV9"/>
<keyword evidence="2" id="KW-0560">Oxidoreductase</keyword>
<feature type="domain" description="FAD-binding PCMH-type" evidence="4">
    <location>
        <begin position="128"/>
        <end position="308"/>
    </location>
</feature>
<dbReference type="Gene3D" id="3.30.465.10">
    <property type="match status" value="2"/>
</dbReference>
<sequence>MSLIWSLLSCTILYLYSTSAKALALDCKCSPNDSCWPSPGEWQAFNNTINGKLISAVPPGAACYKSQPNYDATACNSILAQWHTSSFHLQDPVSIDYPVWTGDSCLPIFENGTGINGDPWAGEKGCSIGGYPVYVVNATGPEEVVTAVKWAGKQNVRVNIKATGHSYMGSIWTRNLRGIKFHSNFQNASCPGDKSGQGAQAQLAVTVGAGEVSYDVVQELAKHGAVAVTALNRFVSLIGWLTGGGHGPLSSTYGMGSDNLIEANIVTPMGEFLTVNACKHADLFWAIRGGGGGTYGVITSAVIKAFPTPQTTRWILQAQLLDKFKQGQWWDLMTYFQTLVPALKQEGFQGSYRLIGHPLTSTLTFTISFYLYDKLNGTVEASFKPFKKRLDEMVRAGSVAYSSNVFTEPSYLKAYDRVLNTEAVAHVNFVLVSRLIPVQLMEDAEVMARVLKEMRPSLENNDALSPAILIGCLVANSANINLKTALHPAWREAAIHLLIFRVLATGISSKSMQDARDDMTYNRMMALKSIVPDSGAYFNEMDAFDPDWQNVSFGPNYKKLRAIKKKYDHEGLLWCISCVGSEDWVEIEDGRLCRADGGTCPALGGRRRVGKGGVSRNMQRLIY</sequence>
<dbReference type="InterPro" id="IPR016169">
    <property type="entry name" value="FAD-bd_PCMH_sub2"/>
</dbReference>
<dbReference type="Pfam" id="PF08031">
    <property type="entry name" value="BBE"/>
    <property type="match status" value="1"/>
</dbReference>
<dbReference type="InterPro" id="IPR006093">
    <property type="entry name" value="Oxy_OxRdtase_FAD_BS"/>
</dbReference>
<keyword evidence="6" id="KW-1185">Reference proteome</keyword>
<evidence type="ECO:0000256" key="3">
    <source>
        <dbReference type="SAM" id="SignalP"/>
    </source>
</evidence>
<dbReference type="InterPro" id="IPR016166">
    <property type="entry name" value="FAD-bd_PCMH"/>
</dbReference>
<accession>A0A2B7ZEV9</accession>
<dbReference type="PROSITE" id="PS00862">
    <property type="entry name" value="OX2_COVAL_FAD"/>
    <property type="match status" value="1"/>
</dbReference>
<proteinExistence type="inferred from homology"/>
<dbReference type="PROSITE" id="PS51387">
    <property type="entry name" value="FAD_PCMH"/>
    <property type="match status" value="1"/>
</dbReference>
<evidence type="ECO:0000259" key="4">
    <source>
        <dbReference type="PROSITE" id="PS51387"/>
    </source>
</evidence>
<dbReference type="PANTHER" id="PTHR13878:SF91">
    <property type="entry name" value="FAD BINDING DOMAIN PROTEIN (AFU_ORTHOLOGUE AFUA_6G12070)-RELATED"/>
    <property type="match status" value="1"/>
</dbReference>
<dbReference type="EMBL" id="PDND01000124">
    <property type="protein sequence ID" value="PGH31532.1"/>
    <property type="molecule type" value="Genomic_DNA"/>
</dbReference>
<evidence type="ECO:0000256" key="1">
    <source>
        <dbReference type="ARBA" id="ARBA00005466"/>
    </source>
</evidence>
<dbReference type="InterPro" id="IPR006094">
    <property type="entry name" value="Oxid_FAD_bind_N"/>
</dbReference>
<dbReference type="InterPro" id="IPR012951">
    <property type="entry name" value="BBE"/>
</dbReference>
<dbReference type="InterPro" id="IPR036318">
    <property type="entry name" value="FAD-bd_PCMH-like_sf"/>
</dbReference>
<reference evidence="5 6" key="1">
    <citation type="submission" date="2017-10" db="EMBL/GenBank/DDBJ databases">
        <title>Comparative genomics in systemic dimorphic fungi from Ajellomycetaceae.</title>
        <authorList>
            <person name="Munoz J.F."/>
            <person name="Mcewen J.G."/>
            <person name="Clay O.K."/>
            <person name="Cuomo C.A."/>
        </authorList>
    </citation>
    <scope>NUCLEOTIDE SEQUENCE [LARGE SCALE GENOMIC DNA]</scope>
    <source>
        <strain evidence="5 6">UAMH4076</strain>
    </source>
</reference>
<dbReference type="InterPro" id="IPR050432">
    <property type="entry name" value="FAD-linked_Oxidoreductases_BP"/>
</dbReference>
<dbReference type="PANTHER" id="PTHR13878">
    <property type="entry name" value="GULONOLACTONE OXIDASE"/>
    <property type="match status" value="1"/>
</dbReference>
<organism evidence="5 6">
    <name type="scientific">[Emmonsia] crescens</name>
    <dbReference type="NCBI Taxonomy" id="73230"/>
    <lineage>
        <taxon>Eukaryota</taxon>
        <taxon>Fungi</taxon>
        <taxon>Dikarya</taxon>
        <taxon>Ascomycota</taxon>
        <taxon>Pezizomycotina</taxon>
        <taxon>Eurotiomycetes</taxon>
        <taxon>Eurotiomycetidae</taxon>
        <taxon>Onygenales</taxon>
        <taxon>Ajellomycetaceae</taxon>
        <taxon>Emergomyces</taxon>
    </lineage>
</organism>
<protein>
    <recommendedName>
        <fullName evidence="4">FAD-binding PCMH-type domain-containing protein</fullName>
    </recommendedName>
</protein>
<dbReference type="GO" id="GO:0016491">
    <property type="term" value="F:oxidoreductase activity"/>
    <property type="evidence" value="ECO:0007669"/>
    <property type="project" value="UniProtKB-KW"/>
</dbReference>
<gene>
    <name evidence="5" type="ORF">GX50_05679</name>
</gene>